<evidence type="ECO:0000256" key="8">
    <source>
        <dbReference type="RuleBase" id="RU079119"/>
    </source>
</evidence>
<feature type="region of interest" description="Disordered" evidence="9">
    <location>
        <begin position="247"/>
        <end position="271"/>
    </location>
</feature>
<feature type="domain" description="Palmitoyltransferase DHHC" evidence="10">
    <location>
        <begin position="118"/>
        <end position="239"/>
    </location>
</feature>
<dbReference type="EMBL" id="LR743589">
    <property type="protein sequence ID" value="CAA2616149.1"/>
    <property type="molecule type" value="Genomic_DNA"/>
</dbReference>
<dbReference type="PROSITE" id="PS50216">
    <property type="entry name" value="DHHC"/>
    <property type="match status" value="1"/>
</dbReference>
<accession>A0A7I8IDG6</accession>
<dbReference type="GO" id="GO:0016020">
    <property type="term" value="C:membrane"/>
    <property type="evidence" value="ECO:0007669"/>
    <property type="project" value="UniProtKB-SubCell"/>
</dbReference>
<gene>
    <name evidence="11" type="ORF">SI7747_02002378</name>
</gene>
<feature type="compositionally biased region" description="Low complexity" evidence="9">
    <location>
        <begin position="378"/>
        <end position="390"/>
    </location>
</feature>
<name>A0A7I8IDG6_SPIIN</name>
<reference evidence="11 12" key="1">
    <citation type="submission" date="2019-12" db="EMBL/GenBank/DDBJ databases">
        <authorList>
            <person name="Scholz U."/>
            <person name="Mascher M."/>
            <person name="Fiebig A."/>
        </authorList>
    </citation>
    <scope>NUCLEOTIDE SEQUENCE</scope>
</reference>
<dbReference type="GO" id="GO:0005794">
    <property type="term" value="C:Golgi apparatus"/>
    <property type="evidence" value="ECO:0007669"/>
    <property type="project" value="TreeGrafter"/>
</dbReference>
<keyword evidence="5 8" id="KW-1133">Transmembrane helix</keyword>
<feature type="region of interest" description="Disordered" evidence="9">
    <location>
        <begin position="304"/>
        <end position="332"/>
    </location>
</feature>
<keyword evidence="6 8" id="KW-0472">Membrane</keyword>
<evidence type="ECO:0000256" key="1">
    <source>
        <dbReference type="ARBA" id="ARBA00004141"/>
    </source>
</evidence>
<feature type="transmembrane region" description="Helical" evidence="8">
    <location>
        <begin position="12"/>
        <end position="33"/>
    </location>
</feature>
<comment type="subcellular location">
    <subcellularLocation>
        <location evidence="1">Membrane</location>
        <topology evidence="1">Multi-pass membrane protein</topology>
    </subcellularLocation>
</comment>
<feature type="region of interest" description="Disordered" evidence="9">
    <location>
        <begin position="367"/>
        <end position="390"/>
    </location>
</feature>
<evidence type="ECO:0000256" key="9">
    <source>
        <dbReference type="SAM" id="MobiDB-lite"/>
    </source>
</evidence>
<sequence length="551" mass="60814">MARRHGWQLPAHSLQVIAITVYFLLSIAFYAFFAPFLGQDLYEDVATGVYSLLVLCVFILYVRCTAIDPVDPSIMVAPQEVPGYKSGNKLQAGESFLPILSLSFQCFLSDECQRIRLCPLQVRRFSKHCRSCDKCVDGFDHHCQWLNNCVGRKNYFTFLSLMAMSLIWLLAESAVGVAVLVRCFTAKRATELQIIERLGNGFSLGLCTGVSMFACVPLGELFFFHILLIRKGITTYEYVVAMRAQSEAPPGPSAGGDQQSLPPSPISSVATGMSGGSSIGLQYRGAWCTPPRVFVDRPDEIVPHLEPGRVPSTVDPDAVDPSEKGKAAPPKRPVKISAWKLAKLDSGEALKAAAKARASSSVIRPVGSHRRYDTDNCSSGAASSRSSSISVDVLHLRSSSPMKSSYPPSLTSREDLDAYSRTPSSFSSPALAALPWILLCVGSPARRRRSLQQRLPAGDQISSVQWNERRRQRGQRRHRARGDQSGGSAGHGGRLQELRLLGSEPRPVRELAVFIRGRIRVLRLPASGEWRRVAELRRRRAPPELEARRRR</sequence>
<evidence type="ECO:0000313" key="12">
    <source>
        <dbReference type="Proteomes" id="UP001189122"/>
    </source>
</evidence>
<evidence type="ECO:0000256" key="5">
    <source>
        <dbReference type="ARBA" id="ARBA00022989"/>
    </source>
</evidence>
<organism evidence="11">
    <name type="scientific">Spirodela intermedia</name>
    <name type="common">Intermediate duckweed</name>
    <dbReference type="NCBI Taxonomy" id="51605"/>
    <lineage>
        <taxon>Eukaryota</taxon>
        <taxon>Viridiplantae</taxon>
        <taxon>Streptophyta</taxon>
        <taxon>Embryophyta</taxon>
        <taxon>Tracheophyta</taxon>
        <taxon>Spermatophyta</taxon>
        <taxon>Magnoliopsida</taxon>
        <taxon>Liliopsida</taxon>
        <taxon>Araceae</taxon>
        <taxon>Lemnoideae</taxon>
        <taxon>Spirodela</taxon>
    </lineage>
</organism>
<feature type="transmembrane region" description="Helical" evidence="8">
    <location>
        <begin position="45"/>
        <end position="62"/>
    </location>
</feature>
<dbReference type="EC" id="2.3.1.225" evidence="8"/>
<dbReference type="GO" id="GO:0019706">
    <property type="term" value="F:protein-cysteine S-palmitoyltransferase activity"/>
    <property type="evidence" value="ECO:0007669"/>
    <property type="project" value="UniProtKB-EC"/>
</dbReference>
<dbReference type="PANTHER" id="PTHR22883:SF203">
    <property type="entry name" value="PALMITOYLTRANSFERASE"/>
    <property type="match status" value="1"/>
</dbReference>
<evidence type="ECO:0000256" key="7">
    <source>
        <dbReference type="ARBA" id="ARBA00023315"/>
    </source>
</evidence>
<evidence type="ECO:0000256" key="4">
    <source>
        <dbReference type="ARBA" id="ARBA00022692"/>
    </source>
</evidence>
<dbReference type="InterPro" id="IPR001594">
    <property type="entry name" value="Palmitoyltrfase_DHHC"/>
</dbReference>
<dbReference type="GO" id="GO:0005783">
    <property type="term" value="C:endoplasmic reticulum"/>
    <property type="evidence" value="ECO:0007669"/>
    <property type="project" value="TreeGrafter"/>
</dbReference>
<dbReference type="InterPro" id="IPR039859">
    <property type="entry name" value="PFA4/ZDH16/20/ERF2-like"/>
</dbReference>
<dbReference type="Proteomes" id="UP001189122">
    <property type="component" value="Unassembled WGS sequence"/>
</dbReference>
<comment type="similarity">
    <text evidence="2 8">Belongs to the DHHC palmitoyltransferase family.</text>
</comment>
<dbReference type="PANTHER" id="PTHR22883">
    <property type="entry name" value="ZINC FINGER DHHC DOMAIN CONTAINING PROTEIN"/>
    <property type="match status" value="1"/>
</dbReference>
<proteinExistence type="inferred from homology"/>
<keyword evidence="7 8" id="KW-0012">Acyltransferase</keyword>
<evidence type="ECO:0000313" key="11">
    <source>
        <dbReference type="EMBL" id="CAA2616149.1"/>
    </source>
</evidence>
<dbReference type="EMBL" id="CACRZD030000002">
    <property type="protein sequence ID" value="CAA6655838.1"/>
    <property type="molecule type" value="Genomic_DNA"/>
</dbReference>
<evidence type="ECO:0000256" key="3">
    <source>
        <dbReference type="ARBA" id="ARBA00022679"/>
    </source>
</evidence>
<comment type="domain">
    <text evidence="8">The DHHC domain is required for palmitoyltransferase activity.</text>
</comment>
<protein>
    <recommendedName>
        <fullName evidence="8">S-acyltransferase</fullName>
        <ecNumber evidence="8">2.3.1.225</ecNumber>
    </recommendedName>
    <alternativeName>
        <fullName evidence="8">Palmitoyltransferase</fullName>
    </alternativeName>
</protein>
<feature type="region of interest" description="Disordered" evidence="9">
    <location>
        <begin position="462"/>
        <end position="500"/>
    </location>
</feature>
<dbReference type="Pfam" id="PF01529">
    <property type="entry name" value="DHHC"/>
    <property type="match status" value="1"/>
</dbReference>
<comment type="catalytic activity">
    <reaction evidence="8">
        <text>L-cysteinyl-[protein] + hexadecanoyl-CoA = S-hexadecanoyl-L-cysteinyl-[protein] + CoA</text>
        <dbReference type="Rhea" id="RHEA:36683"/>
        <dbReference type="Rhea" id="RHEA-COMP:10131"/>
        <dbReference type="Rhea" id="RHEA-COMP:11032"/>
        <dbReference type="ChEBI" id="CHEBI:29950"/>
        <dbReference type="ChEBI" id="CHEBI:57287"/>
        <dbReference type="ChEBI" id="CHEBI:57379"/>
        <dbReference type="ChEBI" id="CHEBI:74151"/>
        <dbReference type="EC" id="2.3.1.225"/>
    </reaction>
</comment>
<feature type="compositionally biased region" description="Basic residues" evidence="9">
    <location>
        <begin position="470"/>
        <end position="480"/>
    </location>
</feature>
<dbReference type="GO" id="GO:0006612">
    <property type="term" value="P:protein targeting to membrane"/>
    <property type="evidence" value="ECO:0007669"/>
    <property type="project" value="TreeGrafter"/>
</dbReference>
<feature type="transmembrane region" description="Helical" evidence="8">
    <location>
        <begin position="202"/>
        <end position="228"/>
    </location>
</feature>
<evidence type="ECO:0000259" key="10">
    <source>
        <dbReference type="Pfam" id="PF01529"/>
    </source>
</evidence>
<keyword evidence="12" id="KW-1185">Reference proteome</keyword>
<feature type="compositionally biased region" description="Polar residues" evidence="9">
    <location>
        <begin position="256"/>
        <end position="271"/>
    </location>
</feature>
<feature type="transmembrane region" description="Helical" evidence="8">
    <location>
        <begin position="155"/>
        <end position="181"/>
    </location>
</feature>
<evidence type="ECO:0000256" key="6">
    <source>
        <dbReference type="ARBA" id="ARBA00023136"/>
    </source>
</evidence>
<keyword evidence="4 8" id="KW-0812">Transmembrane</keyword>
<feature type="compositionally biased region" description="Gly residues" evidence="9">
    <location>
        <begin position="484"/>
        <end position="493"/>
    </location>
</feature>
<keyword evidence="3 8" id="KW-0808">Transferase</keyword>
<dbReference type="AlphaFoldDB" id="A0A7I8IDG6"/>
<evidence type="ECO:0000256" key="2">
    <source>
        <dbReference type="ARBA" id="ARBA00008574"/>
    </source>
</evidence>